<feature type="domain" description="DdrB-like" evidence="1">
    <location>
        <begin position="42"/>
        <end position="173"/>
    </location>
</feature>
<dbReference type="EMBL" id="FMYL01000003">
    <property type="protein sequence ID" value="SDB87020.1"/>
    <property type="molecule type" value="Genomic_DNA"/>
</dbReference>
<name>A0A1G6GY84_9GAMM</name>
<dbReference type="Pfam" id="PF18763">
    <property type="entry name" value="ddrB-ParB"/>
    <property type="match status" value="1"/>
</dbReference>
<accession>A0A1G6GY84</accession>
<dbReference type="OrthoDB" id="9814088at2"/>
<evidence type="ECO:0000313" key="2">
    <source>
        <dbReference type="EMBL" id="SDB87020.1"/>
    </source>
</evidence>
<protein>
    <recommendedName>
        <fullName evidence="1">DdrB-like domain-containing protein</fullName>
    </recommendedName>
</protein>
<dbReference type="InterPro" id="IPR041398">
    <property type="entry name" value="DdrB_dom"/>
</dbReference>
<proteinExistence type="predicted"/>
<sequence length="439" mass="48288">MKNIKSNNLVLHYLDSRLSEKLQKTAQSTGFRGRHVEVKTANGKSYLTALALVDIDSIQASHSETGAENKLYPQELQPRDRSRHSSIAWVQKTAQNIDYDSLGRSRRADTGAPIVGEDMAVESGNGRTMALKLAYAQGKAEQYKHDLLEDAEYLGFSRSEVLAIQKPILVRIRTSSNMRERIEFAIAANQDDKLSQTATERALSDAKWLDDHVVSLFSPSENGDFMAASNHKFLAAFLAKLGDTEAAQYLDKNGYFTQAFVVRVRQALFAKAYDDERLLEMMADQTKPDLQNMINALAVSAVKFMEAKSLSVVSQAQVEDVSANIVDGMHASMNDELMAAINEASDAIVSAQRQGQDVGEFLKQQGLFGDLSDGVAEIALFVSQNSRSVKKMAKFFAALAKYIEKNEIEGQSLGLFGEPQPVSVADAVGFALSEVERLV</sequence>
<organism evidence="2 3">
    <name type="scientific">Acinetobacter boissieri</name>
    <dbReference type="NCBI Taxonomy" id="1219383"/>
    <lineage>
        <taxon>Bacteria</taxon>
        <taxon>Pseudomonadati</taxon>
        <taxon>Pseudomonadota</taxon>
        <taxon>Gammaproteobacteria</taxon>
        <taxon>Moraxellales</taxon>
        <taxon>Moraxellaceae</taxon>
        <taxon>Acinetobacter</taxon>
    </lineage>
</organism>
<keyword evidence="3" id="KW-1185">Reference proteome</keyword>
<dbReference type="STRING" id="1219383.SAMN05421733_10330"/>
<evidence type="ECO:0000259" key="1">
    <source>
        <dbReference type="Pfam" id="PF18763"/>
    </source>
</evidence>
<evidence type="ECO:0000313" key="3">
    <source>
        <dbReference type="Proteomes" id="UP000242501"/>
    </source>
</evidence>
<dbReference type="Proteomes" id="UP000242501">
    <property type="component" value="Unassembled WGS sequence"/>
</dbReference>
<gene>
    <name evidence="2" type="ORF">SAMN05421733_10330</name>
</gene>
<dbReference type="AlphaFoldDB" id="A0A1G6GY84"/>
<reference evidence="3" key="1">
    <citation type="submission" date="2016-09" db="EMBL/GenBank/DDBJ databases">
        <authorList>
            <person name="Varghese N."/>
            <person name="Submissions S."/>
        </authorList>
    </citation>
    <scope>NUCLEOTIDE SEQUENCE [LARGE SCALE GENOMIC DNA]</scope>
    <source>
        <strain evidence="3">ANC 4422</strain>
    </source>
</reference>
<dbReference type="RefSeq" id="WP_092747001.1">
    <property type="nucleotide sequence ID" value="NZ_FMYL01000003.1"/>
</dbReference>